<dbReference type="EMBL" id="KX987158">
    <property type="protein sequence ID" value="APU92767.1"/>
    <property type="molecule type" value="Genomic_DNA"/>
</dbReference>
<keyword evidence="1" id="KW-0472">Membrane</keyword>
<feature type="transmembrane region" description="Helical" evidence="1">
    <location>
        <begin position="28"/>
        <end position="50"/>
    </location>
</feature>
<evidence type="ECO:0000256" key="1">
    <source>
        <dbReference type="SAM" id="Phobius"/>
    </source>
</evidence>
<proteinExistence type="predicted"/>
<accession>A0A1P8DTL7</accession>
<dbReference type="Proteomes" id="UP000223290">
    <property type="component" value="Segment"/>
</dbReference>
<keyword evidence="3" id="KW-1185">Reference proteome</keyword>
<protein>
    <submittedName>
        <fullName evidence="2">Uncharacterized protein</fullName>
    </submittedName>
</protein>
<evidence type="ECO:0000313" key="3">
    <source>
        <dbReference type="Proteomes" id="UP000223290"/>
    </source>
</evidence>
<keyword evidence="1" id="KW-0812">Transmembrane</keyword>
<reference evidence="3" key="1">
    <citation type="submission" date="2016-10" db="EMBL/GenBank/DDBJ databases">
        <title>Complete genome of Salmonella enterica bacteriophage Sasha.</title>
        <authorList>
            <person name="Zeng C."/>
            <person name="Xie Y."/>
            <person name="Gill J.J."/>
        </authorList>
    </citation>
    <scope>NUCLEOTIDE SEQUENCE [LARGE SCALE GENOMIC DNA]</scope>
</reference>
<name>A0A1P8DTL7_9CAUD</name>
<evidence type="ECO:0000313" key="2">
    <source>
        <dbReference type="EMBL" id="APU92767.1"/>
    </source>
</evidence>
<keyword evidence="1" id="KW-1133">Transmembrane helix</keyword>
<sequence length="91" mass="10231">MEYMYIAFSLLLMIVVVITTEKKEQGVIGLAVALIRVLSIMLLVTSFSIAFDIVELQSDYYGFVKFQHQLTYAIIFGLGSVSLAVLSSFRR</sequence>
<gene>
    <name evidence="2" type="ORF">CPTSasha_11</name>
</gene>
<organism evidence="2 3">
    <name type="scientific">Salmonella phage vB_SenS_Sasha</name>
    <dbReference type="NCBI Taxonomy" id="1913114"/>
    <lineage>
        <taxon>Viruses</taxon>
        <taxon>Duplodnaviria</taxon>
        <taxon>Heunggongvirae</taxon>
        <taxon>Uroviricota</taxon>
        <taxon>Caudoviricetes</taxon>
        <taxon>Sashavirus</taxon>
        <taxon>Sashavirus sasha</taxon>
    </lineage>
</organism>
<feature type="transmembrane region" description="Helical" evidence="1">
    <location>
        <begin position="6"/>
        <end position="21"/>
    </location>
</feature>
<feature type="transmembrane region" description="Helical" evidence="1">
    <location>
        <begin position="70"/>
        <end position="89"/>
    </location>
</feature>